<dbReference type="GO" id="GO:0016740">
    <property type="term" value="F:transferase activity"/>
    <property type="evidence" value="ECO:0007669"/>
    <property type="project" value="UniProtKB-KW"/>
</dbReference>
<dbReference type="SUPFAM" id="SSF56112">
    <property type="entry name" value="Protein kinase-like (PK-like)"/>
    <property type="match status" value="1"/>
</dbReference>
<organism evidence="2 3">
    <name type="scientific">Actibacterium lipolyticum</name>
    <dbReference type="NCBI Taxonomy" id="1524263"/>
    <lineage>
        <taxon>Bacteria</taxon>
        <taxon>Pseudomonadati</taxon>
        <taxon>Pseudomonadota</taxon>
        <taxon>Alphaproteobacteria</taxon>
        <taxon>Rhodobacterales</taxon>
        <taxon>Roseobacteraceae</taxon>
        <taxon>Actibacterium</taxon>
    </lineage>
</organism>
<dbReference type="Pfam" id="PF01636">
    <property type="entry name" value="APH"/>
    <property type="match status" value="1"/>
</dbReference>
<protein>
    <submittedName>
        <fullName evidence="2">Putative aminoglycoside phosphotransferase</fullName>
        <ecNumber evidence="2">2.7.1.-</ecNumber>
    </submittedName>
</protein>
<feature type="domain" description="Aminoglycoside phosphotransferase" evidence="1">
    <location>
        <begin position="30"/>
        <end position="252"/>
    </location>
</feature>
<proteinExistence type="predicted"/>
<dbReference type="PANTHER" id="PTHR47829">
    <property type="entry name" value="HYDROLASE, PUTATIVE (AFU_ORTHOLOGUE AFUA_1G12880)-RELATED"/>
    <property type="match status" value="1"/>
</dbReference>
<dbReference type="EC" id="2.7.1.-" evidence="2"/>
<dbReference type="InterPro" id="IPR011009">
    <property type="entry name" value="Kinase-like_dom_sf"/>
</dbReference>
<dbReference type="InterPro" id="IPR002575">
    <property type="entry name" value="Aminoglycoside_PTrfase"/>
</dbReference>
<dbReference type="Gene3D" id="3.90.1200.10">
    <property type="match status" value="1"/>
</dbReference>
<reference evidence="3" key="1">
    <citation type="submission" date="2017-05" db="EMBL/GenBank/DDBJ databases">
        <authorList>
            <person name="Rodrigo-Torres L."/>
            <person name="Arahal R. D."/>
            <person name="Lucena T."/>
        </authorList>
    </citation>
    <scope>NUCLEOTIDE SEQUENCE [LARGE SCALE GENOMIC DNA]</scope>
    <source>
        <strain evidence="3">CECT 8621</strain>
    </source>
</reference>
<accession>A0A238KQE2</accession>
<keyword evidence="3" id="KW-1185">Reference proteome</keyword>
<dbReference type="AlphaFoldDB" id="A0A238KQE2"/>
<sequence>MSNDVEQLDLKAASRWMSENVEGFEGPVTAEKFAVGQSNPTFRLTGPRQSYVLRRKPPGILLKSAHAVEREYRVQKALAGSGVPVPKMYALCEDDSVIGSAFYVMEDVKGRNINDPSMPDLAKDQRGAIIDEMGRVLAAIHDVDIEAVGLSDYGPTGNYYRRQIDRWSKQYRASETETITAMEELMSWLDANIPPDDGQRRLVHGDYRIDNMLFATDGPSCKAVLDWELSTIGHPYADLAGVIMQWQMPVGADGRGLAGIDRNAQGLPSDDDFVATYCARRGLDGIEGFGFYVAFCFFRMAAILQGVKKRALDGNASNPERALKVGAYVPSFAKGGLKSAHKT</sequence>
<dbReference type="CDD" id="cd05154">
    <property type="entry name" value="ACAD10_11_N-like"/>
    <property type="match status" value="1"/>
</dbReference>
<gene>
    <name evidence="2" type="ORF">COL8621_02508</name>
</gene>
<evidence type="ECO:0000259" key="1">
    <source>
        <dbReference type="Pfam" id="PF01636"/>
    </source>
</evidence>
<dbReference type="EMBL" id="FXYE01000002">
    <property type="protein sequence ID" value="SMX44246.1"/>
    <property type="molecule type" value="Genomic_DNA"/>
</dbReference>
<evidence type="ECO:0000313" key="2">
    <source>
        <dbReference type="EMBL" id="SMX44246.1"/>
    </source>
</evidence>
<evidence type="ECO:0000313" key="3">
    <source>
        <dbReference type="Proteomes" id="UP000202922"/>
    </source>
</evidence>
<dbReference type="InterPro" id="IPR052898">
    <property type="entry name" value="ACAD10-like"/>
</dbReference>
<dbReference type="Gene3D" id="3.30.200.20">
    <property type="entry name" value="Phosphorylase Kinase, domain 1"/>
    <property type="match status" value="1"/>
</dbReference>
<dbReference type="InterPro" id="IPR041726">
    <property type="entry name" value="ACAD10_11_N"/>
</dbReference>
<dbReference type="RefSeq" id="WP_093968558.1">
    <property type="nucleotide sequence ID" value="NZ_FXYE01000002.1"/>
</dbReference>
<keyword evidence="2" id="KW-0808">Transferase</keyword>
<dbReference type="Proteomes" id="UP000202922">
    <property type="component" value="Unassembled WGS sequence"/>
</dbReference>
<dbReference type="OrthoDB" id="3806873at2"/>
<dbReference type="PANTHER" id="PTHR47829:SF3">
    <property type="entry name" value="AMINOGLYCOSIDE PHOSPHOTRANSFERASE DOMAIN-CONTAINING PROTEIN"/>
    <property type="match status" value="1"/>
</dbReference>
<name>A0A238KQE2_9RHOB</name>